<feature type="compositionally biased region" description="Basic and acidic residues" evidence="1">
    <location>
        <begin position="47"/>
        <end position="66"/>
    </location>
</feature>
<keyword evidence="3" id="KW-1185">Reference proteome</keyword>
<reference evidence="2 3" key="1">
    <citation type="journal article" date="2014" name="Genome Announc.">
        <title>Draft Genome Sequence of the Carrageenan-Degrading Bacterium Cellulophaga sp. Strain KL-A, Isolated from Decaying Marine Algae.</title>
        <authorList>
            <person name="Shan D."/>
            <person name="Ying J."/>
            <person name="Li X."/>
            <person name="Gao Z."/>
            <person name="Wei G."/>
            <person name="Shao Z."/>
        </authorList>
    </citation>
    <scope>NUCLEOTIDE SEQUENCE [LARGE SCALE GENOMIC DNA]</scope>
    <source>
        <strain evidence="2 3">KL-A</strain>
    </source>
</reference>
<feature type="compositionally biased region" description="Low complexity" evidence="1">
    <location>
        <begin position="33"/>
        <end position="46"/>
    </location>
</feature>
<feature type="region of interest" description="Disordered" evidence="1">
    <location>
        <begin position="24"/>
        <end position="66"/>
    </location>
</feature>
<gene>
    <name evidence="2" type="ORF">KLA_16872</name>
</gene>
<sequence>MGFLTQFSAHAQFGNMLKKAKKNIAKKAENKISAKNSTSDSNSQTNSEEKTSYTDEEFKQELAKKYPNDKEKQEYYFKKYKEYQQKQTAEKEALLAKENSKGTVVSEIPSPVESSEDDKFKDNQIYVLNRTKFKKIPAYDGGFSDKMKLSGYYHLSQYFVRNPANHFDSDPGDIYEGFSLEYNPESYEVNAYFSADKKRYGVVPEQYRKSANKGNIQFQFGMGDGPEWTNANVLLLEPGVLLIGAEVYHKNDEEGHKWMNNAQPQQFVIAAKNPDLIKKYYKNPEVTSKATFAKFDDLRKDWLGAKLNSVTMPVKGSFDKNSAIKTAAVSGLNTYYGKMNMKNLYQYMTSNKWSTVKHKVTGVPLYQWSVGAVIQENKSGKCMLNQFIVRRDYTGGGNYGNPYFNGINRGSIRAPYGDYVKCDARPNN</sequence>
<accession>A0ABP3B2H0</accession>
<protein>
    <submittedName>
        <fullName evidence="2">Uncharacterized protein</fullName>
    </submittedName>
</protein>
<proteinExistence type="predicted"/>
<name>A0ABP3B2H0_9FLAO</name>
<evidence type="ECO:0000256" key="1">
    <source>
        <dbReference type="SAM" id="MobiDB-lite"/>
    </source>
</evidence>
<comment type="caution">
    <text evidence="2">The sequence shown here is derived from an EMBL/GenBank/DDBJ whole genome shotgun (WGS) entry which is preliminary data.</text>
</comment>
<evidence type="ECO:0000313" key="3">
    <source>
        <dbReference type="Proteomes" id="UP000019275"/>
    </source>
</evidence>
<dbReference type="EMBL" id="ARZX01000040">
    <property type="protein sequence ID" value="EWH10180.1"/>
    <property type="molecule type" value="Genomic_DNA"/>
</dbReference>
<dbReference type="Proteomes" id="UP000019275">
    <property type="component" value="Unassembled WGS sequence"/>
</dbReference>
<organism evidence="2 3">
    <name type="scientific">Cellulophaga geojensis KL-A</name>
    <dbReference type="NCBI Taxonomy" id="1328323"/>
    <lineage>
        <taxon>Bacteria</taxon>
        <taxon>Pseudomonadati</taxon>
        <taxon>Bacteroidota</taxon>
        <taxon>Flavobacteriia</taxon>
        <taxon>Flavobacteriales</taxon>
        <taxon>Flavobacteriaceae</taxon>
        <taxon>Cellulophaga</taxon>
    </lineage>
</organism>
<evidence type="ECO:0000313" key="2">
    <source>
        <dbReference type="EMBL" id="EWH10180.1"/>
    </source>
</evidence>